<feature type="domain" description="GGDEF" evidence="5">
    <location>
        <begin position="170"/>
        <end position="300"/>
    </location>
</feature>
<keyword evidence="3" id="KW-0597">Phosphoprotein</keyword>
<dbReference type="SUPFAM" id="SSF52172">
    <property type="entry name" value="CheY-like"/>
    <property type="match status" value="1"/>
</dbReference>
<dbReference type="RefSeq" id="WP_153725653.1">
    <property type="nucleotide sequence ID" value="NZ_CP045875.1"/>
</dbReference>
<evidence type="ECO:0000259" key="4">
    <source>
        <dbReference type="PROSITE" id="PS50110"/>
    </source>
</evidence>
<comment type="function">
    <text evidence="2">May play the central regulatory role in sporulation. It may be an element of the effector pathway responsible for the activation of sporulation genes in response to nutritional stress. Spo0A may act in concert with spo0H (a sigma factor) to control the expression of some genes that are critical to the sporulation process.</text>
</comment>
<dbReference type="InterPro" id="IPR043128">
    <property type="entry name" value="Rev_trsase/Diguanyl_cyclase"/>
</dbReference>
<dbReference type="GO" id="GO:0052621">
    <property type="term" value="F:diguanylate cyclase activity"/>
    <property type="evidence" value="ECO:0007669"/>
    <property type="project" value="TreeGrafter"/>
</dbReference>
<dbReference type="InterPro" id="IPR001789">
    <property type="entry name" value="Sig_transdc_resp-reg_receiver"/>
</dbReference>
<evidence type="ECO:0000256" key="2">
    <source>
        <dbReference type="ARBA" id="ARBA00024867"/>
    </source>
</evidence>
<keyword evidence="7" id="KW-1185">Reference proteome</keyword>
<dbReference type="FunFam" id="3.30.70.270:FF:000001">
    <property type="entry name" value="Diguanylate cyclase domain protein"/>
    <property type="match status" value="1"/>
</dbReference>
<dbReference type="Gene3D" id="3.30.70.270">
    <property type="match status" value="1"/>
</dbReference>
<dbReference type="AlphaFoldDB" id="A0A5Q2N0T9"/>
<dbReference type="GO" id="GO:0043709">
    <property type="term" value="P:cell adhesion involved in single-species biofilm formation"/>
    <property type="evidence" value="ECO:0007669"/>
    <property type="project" value="TreeGrafter"/>
</dbReference>
<dbReference type="SUPFAM" id="SSF55073">
    <property type="entry name" value="Nucleotide cyclase"/>
    <property type="match status" value="1"/>
</dbReference>
<dbReference type="Pfam" id="PF00072">
    <property type="entry name" value="Response_reg"/>
    <property type="match status" value="1"/>
</dbReference>
<reference evidence="7" key="1">
    <citation type="submission" date="2019-11" db="EMBL/GenBank/DDBJ databases">
        <title>Genome sequence of Heliorestis convoluta strain HH, an alkaliphilic and minimalistic phototrophic bacterium from a soda lake in Egypt.</title>
        <authorList>
            <person name="Dewey E.D."/>
            <person name="Stokes L.M."/>
            <person name="Burchell B.M."/>
            <person name="Shaffer K.N."/>
            <person name="Huntington A.M."/>
            <person name="Baker J.M."/>
            <person name="Nadendla S."/>
            <person name="Giglio M.G."/>
            <person name="Touchman J.W."/>
            <person name="Blankenship R.E."/>
            <person name="Madigan M.T."/>
            <person name="Sattley W.M."/>
        </authorList>
    </citation>
    <scope>NUCLEOTIDE SEQUENCE [LARGE SCALE GENOMIC DNA]</scope>
    <source>
        <strain evidence="7">HH</strain>
    </source>
</reference>
<dbReference type="SMART" id="SM00448">
    <property type="entry name" value="REC"/>
    <property type="match status" value="1"/>
</dbReference>
<dbReference type="InterPro" id="IPR000160">
    <property type="entry name" value="GGDEF_dom"/>
</dbReference>
<evidence type="ECO:0000259" key="5">
    <source>
        <dbReference type="PROSITE" id="PS50887"/>
    </source>
</evidence>
<dbReference type="Pfam" id="PF00990">
    <property type="entry name" value="GGDEF"/>
    <property type="match status" value="1"/>
</dbReference>
<dbReference type="SMART" id="SM00267">
    <property type="entry name" value="GGDEF"/>
    <property type="match status" value="1"/>
</dbReference>
<dbReference type="GO" id="GO:0005886">
    <property type="term" value="C:plasma membrane"/>
    <property type="evidence" value="ECO:0007669"/>
    <property type="project" value="TreeGrafter"/>
</dbReference>
<dbReference type="EMBL" id="CP045875">
    <property type="protein sequence ID" value="QGG48487.1"/>
    <property type="molecule type" value="Genomic_DNA"/>
</dbReference>
<dbReference type="PANTHER" id="PTHR45138">
    <property type="entry name" value="REGULATORY COMPONENTS OF SENSORY TRANSDUCTION SYSTEM"/>
    <property type="match status" value="1"/>
</dbReference>
<dbReference type="Gene3D" id="3.40.50.2300">
    <property type="match status" value="1"/>
</dbReference>
<dbReference type="GO" id="GO:1902201">
    <property type="term" value="P:negative regulation of bacterial-type flagellum-dependent cell motility"/>
    <property type="evidence" value="ECO:0007669"/>
    <property type="project" value="TreeGrafter"/>
</dbReference>
<dbReference type="KEGG" id="hcv:FTV88_2389"/>
<feature type="domain" description="Response regulatory" evidence="4">
    <location>
        <begin position="4"/>
        <end position="120"/>
    </location>
</feature>
<evidence type="ECO:0000256" key="1">
    <source>
        <dbReference type="ARBA" id="ARBA00018672"/>
    </source>
</evidence>
<evidence type="ECO:0000313" key="7">
    <source>
        <dbReference type="Proteomes" id="UP000366051"/>
    </source>
</evidence>
<dbReference type="InterPro" id="IPR050469">
    <property type="entry name" value="Diguanylate_Cyclase"/>
</dbReference>
<dbReference type="InterPro" id="IPR029787">
    <property type="entry name" value="Nucleotide_cyclase"/>
</dbReference>
<dbReference type="InterPro" id="IPR011006">
    <property type="entry name" value="CheY-like_superfamily"/>
</dbReference>
<dbReference type="PROSITE" id="PS50110">
    <property type="entry name" value="RESPONSE_REGULATORY"/>
    <property type="match status" value="1"/>
</dbReference>
<dbReference type="NCBIfam" id="TIGR00254">
    <property type="entry name" value="GGDEF"/>
    <property type="match status" value="1"/>
</dbReference>
<proteinExistence type="predicted"/>
<dbReference type="GO" id="GO:0000160">
    <property type="term" value="P:phosphorelay signal transduction system"/>
    <property type="evidence" value="ECO:0007669"/>
    <property type="project" value="InterPro"/>
</dbReference>
<dbReference type="OrthoDB" id="9805474at2"/>
<organism evidence="6 7">
    <name type="scientific">Heliorestis convoluta</name>
    <dbReference type="NCBI Taxonomy" id="356322"/>
    <lineage>
        <taxon>Bacteria</taxon>
        <taxon>Bacillati</taxon>
        <taxon>Bacillota</taxon>
        <taxon>Clostridia</taxon>
        <taxon>Eubacteriales</taxon>
        <taxon>Heliobacteriaceae</taxon>
        <taxon>Heliorestis</taxon>
    </lineage>
</organism>
<evidence type="ECO:0000256" key="3">
    <source>
        <dbReference type="PROSITE-ProRule" id="PRU00169"/>
    </source>
</evidence>
<sequence length="300" mass="34250">MQQKILIINDSSLEGRIMLDLLSYQGYHVNVARSGQEGLSMAKSFEPDVIICDIVLPGMNGLELARLLQEDVDTQKIQIIIASSNNNKQDKLEAFRCGAFDYLVKPLDFDELLLRLEIVLRYKQSIDKLKRRETILRAGSIRDFLTGLYNRQYLDQKMAEELARVKRYGHTFSVLLTDVDFFKQINDRHGHLVGDKILIHLAGRLQLKVRSTDTVCRFGGEEFCIIAPETDSHGAFELAEKLRKTIEKEPVIVSEDFKIPITASFGIAEYEGPEETTKSLLERADRALYNAKKKGRNRVE</sequence>
<protein>
    <recommendedName>
        <fullName evidence="1">Stage 0 sporulation protein A homolog</fullName>
    </recommendedName>
</protein>
<dbReference type="CDD" id="cd01949">
    <property type="entry name" value="GGDEF"/>
    <property type="match status" value="1"/>
</dbReference>
<name>A0A5Q2N0T9_9FIRM</name>
<dbReference type="PROSITE" id="PS50887">
    <property type="entry name" value="GGDEF"/>
    <property type="match status" value="1"/>
</dbReference>
<evidence type="ECO:0000313" key="6">
    <source>
        <dbReference type="EMBL" id="QGG48487.1"/>
    </source>
</evidence>
<dbReference type="Proteomes" id="UP000366051">
    <property type="component" value="Chromosome"/>
</dbReference>
<dbReference type="PANTHER" id="PTHR45138:SF9">
    <property type="entry name" value="DIGUANYLATE CYCLASE DGCM-RELATED"/>
    <property type="match status" value="1"/>
</dbReference>
<feature type="modified residue" description="4-aspartylphosphate" evidence="3">
    <location>
        <position position="53"/>
    </location>
</feature>
<gene>
    <name evidence="6" type="ORF">FTV88_2389</name>
</gene>
<accession>A0A5Q2N0T9</accession>